<evidence type="ECO:0000256" key="1">
    <source>
        <dbReference type="SAM" id="SignalP"/>
    </source>
</evidence>
<dbReference type="AlphaFoldDB" id="A0A2H3CP73"/>
<name>A0A2H3CP73_ARMGA</name>
<reference evidence="3" key="1">
    <citation type="journal article" date="2017" name="Nat. Ecol. Evol.">
        <title>Genome expansion and lineage-specific genetic innovations in the forest pathogenic fungi Armillaria.</title>
        <authorList>
            <person name="Sipos G."/>
            <person name="Prasanna A.N."/>
            <person name="Walter M.C."/>
            <person name="O'Connor E."/>
            <person name="Balint B."/>
            <person name="Krizsan K."/>
            <person name="Kiss B."/>
            <person name="Hess J."/>
            <person name="Varga T."/>
            <person name="Slot J."/>
            <person name="Riley R."/>
            <person name="Boka B."/>
            <person name="Rigling D."/>
            <person name="Barry K."/>
            <person name="Lee J."/>
            <person name="Mihaltcheva S."/>
            <person name="LaButti K."/>
            <person name="Lipzen A."/>
            <person name="Waldron R."/>
            <person name="Moloney N.M."/>
            <person name="Sperisen C."/>
            <person name="Kredics L."/>
            <person name="Vagvoelgyi C."/>
            <person name="Patrignani A."/>
            <person name="Fitzpatrick D."/>
            <person name="Nagy I."/>
            <person name="Doyle S."/>
            <person name="Anderson J.B."/>
            <person name="Grigoriev I.V."/>
            <person name="Gueldener U."/>
            <person name="Muensterkoetter M."/>
            <person name="Nagy L.G."/>
        </authorList>
    </citation>
    <scope>NUCLEOTIDE SEQUENCE [LARGE SCALE GENOMIC DNA]</scope>
    <source>
        <strain evidence="3">Ar21-2</strain>
    </source>
</reference>
<dbReference type="Proteomes" id="UP000217790">
    <property type="component" value="Unassembled WGS sequence"/>
</dbReference>
<keyword evidence="3" id="KW-1185">Reference proteome</keyword>
<evidence type="ECO:0000313" key="3">
    <source>
        <dbReference type="Proteomes" id="UP000217790"/>
    </source>
</evidence>
<dbReference type="InParanoid" id="A0A2H3CP73"/>
<accession>A0A2H3CP73</accession>
<feature type="chain" id="PRO_5013776423" evidence="1">
    <location>
        <begin position="16"/>
        <end position="120"/>
    </location>
</feature>
<keyword evidence="1" id="KW-0732">Signal</keyword>
<sequence length="120" mass="13655">MLVFLEGHSVLLLSALNDVIDEYSGSEKKANVAVHGQRSCQVPFDVPDLRLPDIPQKYITIHPDIYSLTRTMHYKAVIRFTILLALAKYHGIFARESDNHRDCASKECISWAGKRMNKEP</sequence>
<dbReference type="EMBL" id="KZ293736">
    <property type="protein sequence ID" value="PBK81032.1"/>
    <property type="molecule type" value="Genomic_DNA"/>
</dbReference>
<organism evidence="2 3">
    <name type="scientific">Armillaria gallica</name>
    <name type="common">Bulbous honey fungus</name>
    <name type="synonym">Armillaria bulbosa</name>
    <dbReference type="NCBI Taxonomy" id="47427"/>
    <lineage>
        <taxon>Eukaryota</taxon>
        <taxon>Fungi</taxon>
        <taxon>Dikarya</taxon>
        <taxon>Basidiomycota</taxon>
        <taxon>Agaricomycotina</taxon>
        <taxon>Agaricomycetes</taxon>
        <taxon>Agaricomycetidae</taxon>
        <taxon>Agaricales</taxon>
        <taxon>Marasmiineae</taxon>
        <taxon>Physalacriaceae</taxon>
        <taxon>Armillaria</taxon>
    </lineage>
</organism>
<evidence type="ECO:0000313" key="2">
    <source>
        <dbReference type="EMBL" id="PBK81032.1"/>
    </source>
</evidence>
<gene>
    <name evidence="2" type="ORF">ARMGADRAFT_1039622</name>
</gene>
<proteinExistence type="predicted"/>
<protein>
    <submittedName>
        <fullName evidence="2">Uncharacterized protein</fullName>
    </submittedName>
</protein>
<feature type="signal peptide" evidence="1">
    <location>
        <begin position="1"/>
        <end position="15"/>
    </location>
</feature>